<proteinExistence type="predicted"/>
<dbReference type="InterPro" id="IPR011701">
    <property type="entry name" value="MFS"/>
</dbReference>
<feature type="transmembrane region" description="Helical" evidence="5">
    <location>
        <begin position="366"/>
        <end position="385"/>
    </location>
</feature>
<dbReference type="PRINTS" id="PR01036">
    <property type="entry name" value="TCRTETB"/>
</dbReference>
<dbReference type="InterPro" id="IPR036259">
    <property type="entry name" value="MFS_trans_sf"/>
</dbReference>
<reference evidence="7 8" key="1">
    <citation type="journal article" date="2021" name="Environ. Microbiol.">
        <title>Gene family expansions and transcriptome signatures uncover fungal adaptations to wood decay.</title>
        <authorList>
            <person name="Hage H."/>
            <person name="Miyauchi S."/>
            <person name="Viragh M."/>
            <person name="Drula E."/>
            <person name="Min B."/>
            <person name="Chaduli D."/>
            <person name="Navarro D."/>
            <person name="Favel A."/>
            <person name="Norest M."/>
            <person name="Lesage-Meessen L."/>
            <person name="Balint B."/>
            <person name="Merenyi Z."/>
            <person name="de Eugenio L."/>
            <person name="Morin E."/>
            <person name="Martinez A.T."/>
            <person name="Baldrian P."/>
            <person name="Stursova M."/>
            <person name="Martinez M.J."/>
            <person name="Novotny C."/>
            <person name="Magnuson J.K."/>
            <person name="Spatafora J.W."/>
            <person name="Maurice S."/>
            <person name="Pangilinan J."/>
            <person name="Andreopoulos W."/>
            <person name="LaButti K."/>
            <person name="Hundley H."/>
            <person name="Na H."/>
            <person name="Kuo A."/>
            <person name="Barry K."/>
            <person name="Lipzen A."/>
            <person name="Henrissat B."/>
            <person name="Riley R."/>
            <person name="Ahrendt S."/>
            <person name="Nagy L.G."/>
            <person name="Grigoriev I.V."/>
            <person name="Martin F."/>
            <person name="Rosso M.N."/>
        </authorList>
    </citation>
    <scope>NUCLEOTIDE SEQUENCE [LARGE SCALE GENOMIC DNA]</scope>
    <source>
        <strain evidence="7 8">CIRM-BRFM 1785</strain>
    </source>
</reference>
<evidence type="ECO:0000256" key="1">
    <source>
        <dbReference type="ARBA" id="ARBA00004141"/>
    </source>
</evidence>
<feature type="transmembrane region" description="Helical" evidence="5">
    <location>
        <begin position="235"/>
        <end position="254"/>
    </location>
</feature>
<feature type="transmembrane region" description="Helical" evidence="5">
    <location>
        <begin position="39"/>
        <end position="64"/>
    </location>
</feature>
<dbReference type="InterPro" id="IPR020846">
    <property type="entry name" value="MFS_dom"/>
</dbReference>
<feature type="transmembrane region" description="Helical" evidence="5">
    <location>
        <begin position="194"/>
        <end position="214"/>
    </location>
</feature>
<feature type="transmembrane region" description="Helical" evidence="5">
    <location>
        <begin position="397"/>
        <end position="420"/>
    </location>
</feature>
<keyword evidence="8" id="KW-1185">Reference proteome</keyword>
<gene>
    <name evidence="7" type="ORF">C8Q71DRAFT_797804</name>
</gene>
<dbReference type="GeneID" id="72006500"/>
<dbReference type="EMBL" id="JADCUA010000015">
    <property type="protein sequence ID" value="KAH9834531.1"/>
    <property type="molecule type" value="Genomic_DNA"/>
</dbReference>
<evidence type="ECO:0000313" key="7">
    <source>
        <dbReference type="EMBL" id="KAH9834531.1"/>
    </source>
</evidence>
<dbReference type="PANTHER" id="PTHR23501">
    <property type="entry name" value="MAJOR FACILITATOR SUPERFAMILY"/>
    <property type="match status" value="1"/>
</dbReference>
<feature type="transmembrane region" description="Helical" evidence="5">
    <location>
        <begin position="502"/>
        <end position="524"/>
    </location>
</feature>
<keyword evidence="2 5" id="KW-0812">Transmembrane</keyword>
<dbReference type="PROSITE" id="PS50850">
    <property type="entry name" value="MFS"/>
    <property type="match status" value="1"/>
</dbReference>
<evidence type="ECO:0000256" key="4">
    <source>
        <dbReference type="ARBA" id="ARBA00023136"/>
    </source>
</evidence>
<keyword evidence="3 5" id="KW-1133">Transmembrane helix</keyword>
<evidence type="ECO:0000256" key="2">
    <source>
        <dbReference type="ARBA" id="ARBA00022692"/>
    </source>
</evidence>
<sequence>MTSSMRDDSVATLPVVQQSKLVVDLQTTGQERQPRDASFWLVFLGIGIATMITGLELAAVSNALPTIVQDLHGSSFIWVGSAYTLAGTAFIPLSGGLSQIFGRRIVVLSSLAIMALGSALCGSAQSMTHLIAGRTVQGLGGGGISATTAIIISDLVPLSERGIYNGLIGIAWAMASSMGPIVGGALAQNGQWRWLFYLNLPICGVAGIIMLFCLRVRTPPGTLKEKLRRVDWLGTFLVIAATAACVIGLTWSGIQYSWTSAPVLAPLIIGIVGMVAFITYECIFPEYPLVPSALLSTITGISGYMQTFLMPIVMIGLVYYIPVYLQACKGASPIGAGVDTLSFSLIIAPVGLLGGALVNRTGGYRVPLWTAWVALMVGTGLLITLDADTPLSHTMGFIVPCALGCGLLAFSTYFPVLAPLHVSQNGLAIAFFMFLRNFAMVWGITIGGTVLQNELPKHLPAAFTAQFPEGTVIAYATIPTISSLPEPLRTEVRQAFAASLKVVWEVLLGVGGLGLFSSLVMKALPLHTAVDDKWALQQKEEKRSNDSLSTTGTAV</sequence>
<feature type="transmembrane region" description="Helical" evidence="5">
    <location>
        <begin position="138"/>
        <end position="156"/>
    </location>
</feature>
<dbReference type="Pfam" id="PF07690">
    <property type="entry name" value="MFS_1"/>
    <property type="match status" value="1"/>
</dbReference>
<feature type="domain" description="Major facilitator superfamily (MFS) profile" evidence="6">
    <location>
        <begin position="42"/>
        <end position="494"/>
    </location>
</feature>
<feature type="transmembrane region" description="Helical" evidence="5">
    <location>
        <begin position="341"/>
        <end position="359"/>
    </location>
</feature>
<feature type="transmembrane region" description="Helical" evidence="5">
    <location>
        <begin position="163"/>
        <end position="182"/>
    </location>
</feature>
<comment type="subcellular location">
    <subcellularLocation>
        <location evidence="1">Membrane</location>
        <topology evidence="1">Multi-pass membrane protein</topology>
    </subcellularLocation>
</comment>
<evidence type="ECO:0000256" key="5">
    <source>
        <dbReference type="SAM" id="Phobius"/>
    </source>
</evidence>
<feature type="transmembrane region" description="Helical" evidence="5">
    <location>
        <begin position="260"/>
        <end position="280"/>
    </location>
</feature>
<evidence type="ECO:0000259" key="6">
    <source>
        <dbReference type="PROSITE" id="PS50850"/>
    </source>
</evidence>
<organism evidence="7 8">
    <name type="scientific">Rhodofomes roseus</name>
    <dbReference type="NCBI Taxonomy" id="34475"/>
    <lineage>
        <taxon>Eukaryota</taxon>
        <taxon>Fungi</taxon>
        <taxon>Dikarya</taxon>
        <taxon>Basidiomycota</taxon>
        <taxon>Agaricomycotina</taxon>
        <taxon>Agaricomycetes</taxon>
        <taxon>Polyporales</taxon>
        <taxon>Rhodofomes</taxon>
    </lineage>
</organism>
<protein>
    <submittedName>
        <fullName evidence="7">Iron permease</fullName>
    </submittedName>
</protein>
<feature type="transmembrane region" description="Helical" evidence="5">
    <location>
        <begin position="427"/>
        <end position="451"/>
    </location>
</feature>
<dbReference type="PANTHER" id="PTHR23501:SF102">
    <property type="entry name" value="DRUG TRANSPORTER, PUTATIVE (AFU_ORTHOLOGUE AFUA_3G08530)-RELATED"/>
    <property type="match status" value="1"/>
</dbReference>
<feature type="transmembrane region" description="Helical" evidence="5">
    <location>
        <begin position="76"/>
        <end position="93"/>
    </location>
</feature>
<evidence type="ECO:0000313" key="8">
    <source>
        <dbReference type="Proteomes" id="UP000814176"/>
    </source>
</evidence>
<dbReference type="Gene3D" id="1.20.1250.20">
    <property type="entry name" value="MFS general substrate transporter like domains"/>
    <property type="match status" value="2"/>
</dbReference>
<evidence type="ECO:0000256" key="3">
    <source>
        <dbReference type="ARBA" id="ARBA00022989"/>
    </source>
</evidence>
<keyword evidence="4 5" id="KW-0472">Membrane</keyword>
<dbReference type="Proteomes" id="UP000814176">
    <property type="component" value="Unassembled WGS sequence"/>
</dbReference>
<dbReference type="RefSeq" id="XP_047777062.1">
    <property type="nucleotide sequence ID" value="XM_047925768.1"/>
</dbReference>
<accession>A0ABQ8KAJ9</accession>
<comment type="caution">
    <text evidence="7">The sequence shown here is derived from an EMBL/GenBank/DDBJ whole genome shotgun (WGS) entry which is preliminary data.</text>
</comment>
<feature type="transmembrane region" description="Helical" evidence="5">
    <location>
        <begin position="105"/>
        <end position="126"/>
    </location>
</feature>
<feature type="transmembrane region" description="Helical" evidence="5">
    <location>
        <begin position="292"/>
        <end position="321"/>
    </location>
</feature>
<dbReference type="SUPFAM" id="SSF103473">
    <property type="entry name" value="MFS general substrate transporter"/>
    <property type="match status" value="1"/>
</dbReference>
<name>A0ABQ8KAJ9_9APHY</name>